<accession>A0ABQ1KP06</accession>
<dbReference type="SUPFAM" id="SSF51735">
    <property type="entry name" value="NAD(P)-binding Rossmann-fold domains"/>
    <property type="match status" value="1"/>
</dbReference>
<dbReference type="InterPro" id="IPR036291">
    <property type="entry name" value="NAD(P)-bd_dom_sf"/>
</dbReference>
<dbReference type="SUPFAM" id="SSF48179">
    <property type="entry name" value="6-phosphogluconate dehydrogenase C-terminal domain-like"/>
    <property type="match status" value="1"/>
</dbReference>
<evidence type="ECO:0000313" key="10">
    <source>
        <dbReference type="EMBL" id="GGC06372.1"/>
    </source>
</evidence>
<comment type="catalytic activity">
    <reaction evidence="7">
        <text>(R)-pantoate + NADP(+) = 2-dehydropantoate + NADPH + H(+)</text>
        <dbReference type="Rhea" id="RHEA:16233"/>
        <dbReference type="ChEBI" id="CHEBI:11561"/>
        <dbReference type="ChEBI" id="CHEBI:15378"/>
        <dbReference type="ChEBI" id="CHEBI:15980"/>
        <dbReference type="ChEBI" id="CHEBI:57783"/>
        <dbReference type="ChEBI" id="CHEBI:58349"/>
        <dbReference type="EC" id="1.1.1.169"/>
    </reaction>
</comment>
<dbReference type="Proteomes" id="UP000629025">
    <property type="component" value="Unassembled WGS sequence"/>
</dbReference>
<comment type="caution">
    <text evidence="10">The sequence shown here is derived from an EMBL/GenBank/DDBJ whole genome shotgun (WGS) entry which is preliminary data.</text>
</comment>
<comment type="pathway">
    <text evidence="1">Cofactor biosynthesis; (R)-pantothenate biosynthesis; (R)-pantoate from 3-methyl-2-oxobutanoate: step 2/2.</text>
</comment>
<dbReference type="NCBIfam" id="NF005089">
    <property type="entry name" value="PRK06522.1-4"/>
    <property type="match status" value="1"/>
</dbReference>
<keyword evidence="11" id="KW-1185">Reference proteome</keyword>
<feature type="domain" description="Ketopantoate reductase N-terminal" evidence="8">
    <location>
        <begin position="5"/>
        <end position="170"/>
    </location>
</feature>
<keyword evidence="4" id="KW-0566">Pantothenate biosynthesis</keyword>
<dbReference type="Pfam" id="PF08546">
    <property type="entry name" value="ApbA_C"/>
    <property type="match status" value="1"/>
</dbReference>
<gene>
    <name evidence="10" type="ORF">GCM10011352_35720</name>
</gene>
<feature type="domain" description="Ketopantoate reductase C-terminal" evidence="9">
    <location>
        <begin position="199"/>
        <end position="318"/>
    </location>
</feature>
<reference evidence="11" key="1">
    <citation type="journal article" date="2019" name="Int. J. Syst. Evol. Microbiol.">
        <title>The Global Catalogue of Microorganisms (GCM) 10K type strain sequencing project: providing services to taxonomists for standard genome sequencing and annotation.</title>
        <authorList>
            <consortium name="The Broad Institute Genomics Platform"/>
            <consortium name="The Broad Institute Genome Sequencing Center for Infectious Disease"/>
            <person name="Wu L."/>
            <person name="Ma J."/>
        </authorList>
    </citation>
    <scope>NUCLEOTIDE SEQUENCE [LARGE SCALE GENOMIC DNA]</scope>
    <source>
        <strain evidence="11">CGMCC 1.15341</strain>
    </source>
</reference>
<dbReference type="InterPro" id="IPR013332">
    <property type="entry name" value="KPR_N"/>
</dbReference>
<name>A0ABQ1KP06_9GAMM</name>
<dbReference type="InterPro" id="IPR013328">
    <property type="entry name" value="6PGD_dom2"/>
</dbReference>
<proteinExistence type="predicted"/>
<evidence type="ECO:0000256" key="6">
    <source>
        <dbReference type="ARBA" id="ARBA00032024"/>
    </source>
</evidence>
<dbReference type="Gene3D" id="1.10.1040.10">
    <property type="entry name" value="N-(1-d-carboxylethyl)-l-norvaline Dehydrogenase, domain 2"/>
    <property type="match status" value="1"/>
</dbReference>
<evidence type="ECO:0000256" key="3">
    <source>
        <dbReference type="ARBA" id="ARBA00019465"/>
    </source>
</evidence>
<sequence length="326" mass="34586">MVMRVCVYGAGAIGGLIAARLSRTGASVSVVARGDTLEALQRQGVGIVEGGKTGFHPVHAVAGADQLGVQDLIVVAVKQPALNAVLKQFGPLMDANTRVLLAMNGVPWWFLDGLPDAPSDTVLRCVDPQGDLRRHLPSRQVLGCVVHLSAAIESPGMVRLNSGNRLIIGEPCGEISTVTRAVAELLEAGGFEVELSAGIQRDIWYKLWGNMTMNPVSALTRATTDSMLDDPLVNRFCCNVMQEAAGIGRAIGCGVDQTPEQRNATTRKLGAFKTSMLQDVEAGRALEYEALVGTVYELAGKLGQEVPNISTLYGLIRLLARSATPT</sequence>
<dbReference type="InterPro" id="IPR008927">
    <property type="entry name" value="6-PGluconate_DH-like_C_sf"/>
</dbReference>
<evidence type="ECO:0000256" key="1">
    <source>
        <dbReference type="ARBA" id="ARBA00004994"/>
    </source>
</evidence>
<dbReference type="Gene3D" id="3.40.50.720">
    <property type="entry name" value="NAD(P)-binding Rossmann-like Domain"/>
    <property type="match status" value="1"/>
</dbReference>
<dbReference type="EC" id="1.1.1.169" evidence="2"/>
<evidence type="ECO:0000259" key="9">
    <source>
        <dbReference type="Pfam" id="PF08546"/>
    </source>
</evidence>
<evidence type="ECO:0000313" key="11">
    <source>
        <dbReference type="Proteomes" id="UP000629025"/>
    </source>
</evidence>
<dbReference type="InterPro" id="IPR013752">
    <property type="entry name" value="KPA_reductase"/>
</dbReference>
<dbReference type="EMBL" id="BMIJ01000008">
    <property type="protein sequence ID" value="GGC06372.1"/>
    <property type="molecule type" value="Genomic_DNA"/>
</dbReference>
<dbReference type="PANTHER" id="PTHR21708:SF45">
    <property type="entry name" value="2-DEHYDROPANTOATE 2-REDUCTASE"/>
    <property type="match status" value="1"/>
</dbReference>
<evidence type="ECO:0000256" key="7">
    <source>
        <dbReference type="ARBA" id="ARBA00048793"/>
    </source>
</evidence>
<evidence type="ECO:0000256" key="2">
    <source>
        <dbReference type="ARBA" id="ARBA00013014"/>
    </source>
</evidence>
<protein>
    <recommendedName>
        <fullName evidence="3">2-dehydropantoate 2-reductase</fullName>
        <ecNumber evidence="2">1.1.1.169</ecNumber>
    </recommendedName>
    <alternativeName>
        <fullName evidence="6">Ketopantoate reductase</fullName>
    </alternativeName>
</protein>
<dbReference type="PANTHER" id="PTHR21708">
    <property type="entry name" value="PROBABLE 2-DEHYDROPANTOATE 2-REDUCTASE"/>
    <property type="match status" value="1"/>
</dbReference>
<evidence type="ECO:0000256" key="4">
    <source>
        <dbReference type="ARBA" id="ARBA00022655"/>
    </source>
</evidence>
<evidence type="ECO:0000256" key="5">
    <source>
        <dbReference type="ARBA" id="ARBA00023002"/>
    </source>
</evidence>
<keyword evidence="5" id="KW-0560">Oxidoreductase</keyword>
<dbReference type="Pfam" id="PF02558">
    <property type="entry name" value="ApbA"/>
    <property type="match status" value="1"/>
</dbReference>
<organism evidence="10 11">
    <name type="scientific">Marinobacterium zhoushanense</name>
    <dbReference type="NCBI Taxonomy" id="1679163"/>
    <lineage>
        <taxon>Bacteria</taxon>
        <taxon>Pseudomonadati</taxon>
        <taxon>Pseudomonadota</taxon>
        <taxon>Gammaproteobacteria</taxon>
        <taxon>Oceanospirillales</taxon>
        <taxon>Oceanospirillaceae</taxon>
        <taxon>Marinobacterium</taxon>
    </lineage>
</organism>
<evidence type="ECO:0000259" key="8">
    <source>
        <dbReference type="Pfam" id="PF02558"/>
    </source>
</evidence>
<dbReference type="InterPro" id="IPR051402">
    <property type="entry name" value="KPR-Related"/>
</dbReference>